<feature type="domain" description="DRBM" evidence="3">
    <location>
        <begin position="58"/>
        <end position="129"/>
    </location>
</feature>
<feature type="compositionally biased region" description="Low complexity" evidence="2">
    <location>
        <begin position="155"/>
        <end position="168"/>
    </location>
</feature>
<evidence type="ECO:0000313" key="5">
    <source>
        <dbReference type="Proteomes" id="UP000275078"/>
    </source>
</evidence>
<evidence type="ECO:0000313" key="4">
    <source>
        <dbReference type="EMBL" id="RPA80592.1"/>
    </source>
</evidence>
<sequence length="501" mass="53445">MASSSHDQILEPTAPTILPALSSIDDYLASFDQDAVTAHAQAGSPQSRERALSPSGAGYVAELHARLQALTIAMPTYEIEDDPKGNQRFRGTIFIDAIGMGEIEVEGVYPSKRKVKEELAREALQALEQAEKDGTLNKLPESTTSNTRSSTIAEPTPLTGILPPTIRPSVPLPKPAPVPVPVPVALSTTATTQNVPALMILLQKYGFQYAIFNVVADPPSSSLFAGSVTVPGILEGATTPPGKKFPSKKHAKEYLAGIALEKVKDFVKKKEAEEEESRKRKATEGPSEASTSGTSSDGPSPPVNDNVYTGLLNAFLINEKHPLPSYHEYQLGLQFSCELTLPPSYPCPPGTVFGDKTVPHRGKKQARNMAAKAAWEWLVAQGHAQPITVGVGVVPKKKAKGAVLGGDVQLTGNFVVDAGIVARHLGYLDPKYEVITDEHAIGMCDVTAVVERQGTGEKLQFPTLRNQVGKKKARAAMAEIVLANLVRMLEEKGGKVIGGSA</sequence>
<reference evidence="4 5" key="1">
    <citation type="journal article" date="2018" name="Nat. Ecol. Evol.">
        <title>Pezizomycetes genomes reveal the molecular basis of ectomycorrhizal truffle lifestyle.</title>
        <authorList>
            <person name="Murat C."/>
            <person name="Payen T."/>
            <person name="Noel B."/>
            <person name="Kuo A."/>
            <person name="Morin E."/>
            <person name="Chen J."/>
            <person name="Kohler A."/>
            <person name="Krizsan K."/>
            <person name="Balestrini R."/>
            <person name="Da Silva C."/>
            <person name="Montanini B."/>
            <person name="Hainaut M."/>
            <person name="Levati E."/>
            <person name="Barry K.W."/>
            <person name="Belfiori B."/>
            <person name="Cichocki N."/>
            <person name="Clum A."/>
            <person name="Dockter R.B."/>
            <person name="Fauchery L."/>
            <person name="Guy J."/>
            <person name="Iotti M."/>
            <person name="Le Tacon F."/>
            <person name="Lindquist E.A."/>
            <person name="Lipzen A."/>
            <person name="Malagnac F."/>
            <person name="Mello A."/>
            <person name="Molinier V."/>
            <person name="Miyauchi S."/>
            <person name="Poulain J."/>
            <person name="Riccioni C."/>
            <person name="Rubini A."/>
            <person name="Sitrit Y."/>
            <person name="Splivallo R."/>
            <person name="Traeger S."/>
            <person name="Wang M."/>
            <person name="Zifcakova L."/>
            <person name="Wipf D."/>
            <person name="Zambonelli A."/>
            <person name="Paolocci F."/>
            <person name="Nowrousian M."/>
            <person name="Ottonello S."/>
            <person name="Baldrian P."/>
            <person name="Spatafora J.W."/>
            <person name="Henrissat B."/>
            <person name="Nagy L.G."/>
            <person name="Aury J.M."/>
            <person name="Wincker P."/>
            <person name="Grigoriev I.V."/>
            <person name="Bonfante P."/>
            <person name="Martin F.M."/>
        </authorList>
    </citation>
    <scope>NUCLEOTIDE SEQUENCE [LARGE SCALE GENOMIC DNA]</scope>
    <source>
        <strain evidence="4 5">RN42</strain>
    </source>
</reference>
<evidence type="ECO:0000256" key="1">
    <source>
        <dbReference type="PROSITE-ProRule" id="PRU00266"/>
    </source>
</evidence>
<dbReference type="Gene3D" id="3.30.160.20">
    <property type="match status" value="1"/>
</dbReference>
<dbReference type="Proteomes" id="UP000275078">
    <property type="component" value="Unassembled WGS sequence"/>
</dbReference>
<evidence type="ECO:0000256" key="2">
    <source>
        <dbReference type="SAM" id="MobiDB-lite"/>
    </source>
</evidence>
<dbReference type="GO" id="GO:0003723">
    <property type="term" value="F:RNA binding"/>
    <property type="evidence" value="ECO:0007669"/>
    <property type="project" value="UniProtKB-UniRule"/>
</dbReference>
<accession>A0A3N4I3A6</accession>
<feature type="compositionally biased region" description="Polar residues" evidence="2">
    <location>
        <begin position="140"/>
        <end position="153"/>
    </location>
</feature>
<dbReference type="InterPro" id="IPR014720">
    <property type="entry name" value="dsRBD_dom"/>
</dbReference>
<keyword evidence="1" id="KW-0694">RNA-binding</keyword>
<feature type="region of interest" description="Disordered" evidence="2">
    <location>
        <begin position="131"/>
        <end position="168"/>
    </location>
</feature>
<name>A0A3N4I3A6_ASCIM</name>
<proteinExistence type="predicted"/>
<gene>
    <name evidence="4" type="ORF">BJ508DRAFT_415264</name>
</gene>
<dbReference type="STRING" id="1160509.A0A3N4I3A6"/>
<dbReference type="OrthoDB" id="5222339at2759"/>
<dbReference type="SUPFAM" id="SSF54768">
    <property type="entry name" value="dsRNA-binding domain-like"/>
    <property type="match status" value="2"/>
</dbReference>
<protein>
    <recommendedName>
        <fullName evidence="3">DRBM domain-containing protein</fullName>
    </recommendedName>
</protein>
<dbReference type="AlphaFoldDB" id="A0A3N4I3A6"/>
<organism evidence="4 5">
    <name type="scientific">Ascobolus immersus RN42</name>
    <dbReference type="NCBI Taxonomy" id="1160509"/>
    <lineage>
        <taxon>Eukaryota</taxon>
        <taxon>Fungi</taxon>
        <taxon>Dikarya</taxon>
        <taxon>Ascomycota</taxon>
        <taxon>Pezizomycotina</taxon>
        <taxon>Pezizomycetes</taxon>
        <taxon>Pezizales</taxon>
        <taxon>Ascobolaceae</taxon>
        <taxon>Ascobolus</taxon>
    </lineage>
</organism>
<dbReference type="EMBL" id="ML119686">
    <property type="protein sequence ID" value="RPA80592.1"/>
    <property type="molecule type" value="Genomic_DNA"/>
</dbReference>
<keyword evidence="5" id="KW-1185">Reference proteome</keyword>
<feature type="region of interest" description="Disordered" evidence="2">
    <location>
        <begin position="271"/>
        <end position="304"/>
    </location>
</feature>
<evidence type="ECO:0000259" key="3">
    <source>
        <dbReference type="PROSITE" id="PS50137"/>
    </source>
</evidence>
<dbReference type="PROSITE" id="PS50137">
    <property type="entry name" value="DS_RBD"/>
    <property type="match status" value="1"/>
</dbReference>